<dbReference type="InterPro" id="IPR050294">
    <property type="entry name" value="RnfB_subfamily"/>
</dbReference>
<dbReference type="InterPro" id="IPR017896">
    <property type="entry name" value="4Fe4S_Fe-S-bd"/>
</dbReference>
<dbReference type="Gene3D" id="3.30.70.20">
    <property type="match status" value="1"/>
</dbReference>
<dbReference type="InterPro" id="IPR000813">
    <property type="entry name" value="7Fe_ferredoxin"/>
</dbReference>
<evidence type="ECO:0000256" key="7">
    <source>
        <dbReference type="ARBA" id="ARBA00023004"/>
    </source>
</evidence>
<keyword evidence="4 9" id="KW-0004">4Fe-4S</keyword>
<feature type="domain" description="4Fe-4S ferredoxin-type" evidence="10">
    <location>
        <begin position="31"/>
        <end position="60"/>
    </location>
</feature>
<accession>A0A517WA47</accession>
<dbReference type="EMBL" id="CP036347">
    <property type="protein sequence ID" value="QDU02107.1"/>
    <property type="molecule type" value="Genomic_DNA"/>
</dbReference>
<evidence type="ECO:0000256" key="6">
    <source>
        <dbReference type="ARBA" id="ARBA00022982"/>
    </source>
</evidence>
<keyword evidence="3 9" id="KW-0813">Transport</keyword>
<evidence type="ECO:0000256" key="8">
    <source>
        <dbReference type="ARBA" id="ARBA00023014"/>
    </source>
</evidence>
<name>A0A517WA47_9PLAN</name>
<keyword evidence="6 9" id="KW-0249">Electron transport</keyword>
<dbReference type="PANTHER" id="PTHR42859:SF2">
    <property type="entry name" value="FERREDOXIN"/>
    <property type="match status" value="1"/>
</dbReference>
<dbReference type="GO" id="GO:0046872">
    <property type="term" value="F:metal ion binding"/>
    <property type="evidence" value="ECO:0007669"/>
    <property type="project" value="UniProtKB-UniRule"/>
</dbReference>
<keyword evidence="5 9" id="KW-0479">Metal-binding</keyword>
<keyword evidence="8 9" id="KW-0411">Iron-sulfur</keyword>
<organism evidence="11 12">
    <name type="scientific">Gimesia chilikensis</name>
    <dbReference type="NCBI Taxonomy" id="2605989"/>
    <lineage>
        <taxon>Bacteria</taxon>
        <taxon>Pseudomonadati</taxon>
        <taxon>Planctomycetota</taxon>
        <taxon>Planctomycetia</taxon>
        <taxon>Planctomycetales</taxon>
        <taxon>Planctomycetaceae</taxon>
        <taxon>Gimesia</taxon>
    </lineage>
</organism>
<evidence type="ECO:0000256" key="9">
    <source>
        <dbReference type="RuleBase" id="RU365098"/>
    </source>
</evidence>
<evidence type="ECO:0000256" key="1">
    <source>
        <dbReference type="ARBA" id="ARBA00001927"/>
    </source>
</evidence>
<dbReference type="GO" id="GO:0009055">
    <property type="term" value="F:electron transfer activity"/>
    <property type="evidence" value="ECO:0007669"/>
    <property type="project" value="UniProtKB-UniRule"/>
</dbReference>
<dbReference type="Pfam" id="PF00037">
    <property type="entry name" value="Fer4"/>
    <property type="match status" value="1"/>
</dbReference>
<dbReference type="SUPFAM" id="SSF54862">
    <property type="entry name" value="4Fe-4S ferredoxins"/>
    <property type="match status" value="1"/>
</dbReference>
<reference evidence="11 12" key="1">
    <citation type="submission" date="2019-02" db="EMBL/GenBank/DDBJ databases">
        <title>Deep-cultivation of Planctomycetes and their phenomic and genomic characterization uncovers novel biology.</title>
        <authorList>
            <person name="Wiegand S."/>
            <person name="Jogler M."/>
            <person name="Boedeker C."/>
            <person name="Pinto D."/>
            <person name="Vollmers J."/>
            <person name="Rivas-Marin E."/>
            <person name="Kohn T."/>
            <person name="Peeters S.H."/>
            <person name="Heuer A."/>
            <person name="Rast P."/>
            <person name="Oberbeckmann S."/>
            <person name="Bunk B."/>
            <person name="Jeske O."/>
            <person name="Meyerdierks A."/>
            <person name="Storesund J.E."/>
            <person name="Kallscheuer N."/>
            <person name="Luecker S."/>
            <person name="Lage O.M."/>
            <person name="Pohl T."/>
            <person name="Merkel B.J."/>
            <person name="Hornburger P."/>
            <person name="Mueller R.-W."/>
            <person name="Bruemmer F."/>
            <person name="Labrenz M."/>
            <person name="Spormann A.M."/>
            <person name="Op den Camp H."/>
            <person name="Overmann J."/>
            <person name="Amann R."/>
            <person name="Jetten M.S.M."/>
            <person name="Mascher T."/>
            <person name="Medema M.H."/>
            <person name="Devos D.P."/>
            <person name="Kaster A.-K."/>
            <person name="Ovreas L."/>
            <person name="Rohde M."/>
            <person name="Galperin M.Y."/>
            <person name="Jogler C."/>
        </authorList>
    </citation>
    <scope>NUCLEOTIDE SEQUENCE [LARGE SCALE GENOMIC DNA]</scope>
    <source>
        <strain evidence="11 12">V6</strain>
    </source>
</reference>
<evidence type="ECO:0000256" key="2">
    <source>
        <dbReference type="ARBA" id="ARBA00001966"/>
    </source>
</evidence>
<dbReference type="GO" id="GO:0051539">
    <property type="term" value="F:4 iron, 4 sulfur cluster binding"/>
    <property type="evidence" value="ECO:0007669"/>
    <property type="project" value="UniProtKB-UniRule"/>
</dbReference>
<sequence>MAFVVTAPCVGCKDTSCVLVCPCDCFHEGEQMLYIDPEECIDCYACQADCPVDAIFFEDDVPEQWQSFIQLNAEMVTQTPAITEKKTPLK</sequence>
<dbReference type="PANTHER" id="PTHR42859">
    <property type="entry name" value="OXIDOREDUCTASE"/>
    <property type="match status" value="1"/>
</dbReference>
<dbReference type="PROSITE" id="PS51379">
    <property type="entry name" value="4FE4S_FER_2"/>
    <property type="match status" value="1"/>
</dbReference>
<comment type="cofactor">
    <cofactor evidence="1">
        <name>[3Fe-4S] cluster</name>
        <dbReference type="ChEBI" id="CHEBI:21137"/>
    </cofactor>
</comment>
<dbReference type="PRINTS" id="PR00354">
    <property type="entry name" value="7FE8SFRDOXIN"/>
</dbReference>
<evidence type="ECO:0000313" key="12">
    <source>
        <dbReference type="Proteomes" id="UP000320722"/>
    </source>
</evidence>
<evidence type="ECO:0000256" key="3">
    <source>
        <dbReference type="ARBA" id="ARBA00022448"/>
    </source>
</evidence>
<evidence type="ECO:0000259" key="10">
    <source>
        <dbReference type="PROSITE" id="PS51379"/>
    </source>
</evidence>
<comment type="cofactor">
    <cofactor evidence="2 9">
        <name>[4Fe-4S] cluster</name>
        <dbReference type="ChEBI" id="CHEBI:49883"/>
    </cofactor>
</comment>
<dbReference type="InterPro" id="IPR017900">
    <property type="entry name" value="4Fe4S_Fe_S_CS"/>
</dbReference>
<dbReference type="AlphaFoldDB" id="A0A517WA47"/>
<proteinExistence type="predicted"/>
<dbReference type="PROSITE" id="PS00198">
    <property type="entry name" value="4FE4S_FER_1"/>
    <property type="match status" value="1"/>
</dbReference>
<comment type="function">
    <text evidence="9">Ferredoxins are iron-sulfur proteins that transfer electrons in a wide variety of metabolic reactions.</text>
</comment>
<evidence type="ECO:0000256" key="5">
    <source>
        <dbReference type="ARBA" id="ARBA00022723"/>
    </source>
</evidence>
<keyword evidence="7 9" id="KW-0408">Iron</keyword>
<evidence type="ECO:0000313" key="11">
    <source>
        <dbReference type="EMBL" id="QDU02107.1"/>
    </source>
</evidence>
<gene>
    <name evidence="11" type="primary">fdxA_2</name>
    <name evidence="11" type="ORF">V6x_18080</name>
</gene>
<evidence type="ECO:0000256" key="4">
    <source>
        <dbReference type="ARBA" id="ARBA00022485"/>
    </source>
</evidence>
<protein>
    <recommendedName>
        <fullName evidence="9">Ferredoxin</fullName>
    </recommendedName>
</protein>
<dbReference type="Proteomes" id="UP000320722">
    <property type="component" value="Chromosome"/>
</dbReference>